<evidence type="ECO:0000256" key="2">
    <source>
        <dbReference type="SAM" id="Phobius"/>
    </source>
</evidence>
<dbReference type="AlphaFoldDB" id="A0A166G9U2"/>
<dbReference type="EMBL" id="KV428021">
    <property type="protein sequence ID" value="KZT41458.1"/>
    <property type="molecule type" value="Genomic_DNA"/>
</dbReference>
<dbReference type="Proteomes" id="UP000076798">
    <property type="component" value="Unassembled WGS sequence"/>
</dbReference>
<sequence>MSYASVASHNAPPPSQQPHPDPGLLNTQRETPGLVDDTTKVNMAPRDFKSNPHTTTSEQVIIEQYPESDEHEAAPSSSKKKADRKLKAKETLGEAEKEGLHLWEVAKDRLLRPGVAGGLMGIINVGLIATAGYQFYTKPSLRSDYRLIGGLTAGSLALLGAEGYAAESYRQTAEGQEEERRARKEGAVIYRQSKEIVLRPGVLGGLVGALNLGVLGTVGYFAYTNWDHPHWDRRTVSAVTVGLVSLWAGEGFLAEQYKEKEYPKRK</sequence>
<keyword evidence="2" id="KW-0472">Membrane</keyword>
<proteinExistence type="predicted"/>
<organism evidence="3 4">
    <name type="scientific">Sistotremastrum suecicum HHB10207 ss-3</name>
    <dbReference type="NCBI Taxonomy" id="1314776"/>
    <lineage>
        <taxon>Eukaryota</taxon>
        <taxon>Fungi</taxon>
        <taxon>Dikarya</taxon>
        <taxon>Basidiomycota</taxon>
        <taxon>Agaricomycotina</taxon>
        <taxon>Agaricomycetes</taxon>
        <taxon>Sistotremastrales</taxon>
        <taxon>Sistotremastraceae</taxon>
        <taxon>Sistotremastrum</taxon>
    </lineage>
</organism>
<feature type="transmembrane region" description="Helical" evidence="2">
    <location>
        <begin position="201"/>
        <end position="223"/>
    </location>
</feature>
<feature type="transmembrane region" description="Helical" evidence="2">
    <location>
        <begin position="115"/>
        <end position="135"/>
    </location>
</feature>
<evidence type="ECO:0008006" key="5">
    <source>
        <dbReference type="Google" id="ProtNLM"/>
    </source>
</evidence>
<keyword evidence="2" id="KW-1133">Transmembrane helix</keyword>
<reference evidence="3 4" key="1">
    <citation type="journal article" date="2016" name="Mol. Biol. Evol.">
        <title>Comparative Genomics of Early-Diverging Mushroom-Forming Fungi Provides Insights into the Origins of Lignocellulose Decay Capabilities.</title>
        <authorList>
            <person name="Nagy L.G."/>
            <person name="Riley R."/>
            <person name="Tritt A."/>
            <person name="Adam C."/>
            <person name="Daum C."/>
            <person name="Floudas D."/>
            <person name="Sun H."/>
            <person name="Yadav J.S."/>
            <person name="Pangilinan J."/>
            <person name="Larsson K.H."/>
            <person name="Matsuura K."/>
            <person name="Barry K."/>
            <person name="Labutti K."/>
            <person name="Kuo R."/>
            <person name="Ohm R.A."/>
            <person name="Bhattacharya S.S."/>
            <person name="Shirouzu T."/>
            <person name="Yoshinaga Y."/>
            <person name="Martin F.M."/>
            <person name="Grigoriev I.V."/>
            <person name="Hibbett D.S."/>
        </authorList>
    </citation>
    <scope>NUCLEOTIDE SEQUENCE [LARGE SCALE GENOMIC DNA]</scope>
    <source>
        <strain evidence="3 4">HHB10207 ss-3</strain>
    </source>
</reference>
<gene>
    <name evidence="3" type="ORF">SISSUDRAFT_1042812</name>
</gene>
<feature type="compositionally biased region" description="Pro residues" evidence="1">
    <location>
        <begin position="11"/>
        <end position="21"/>
    </location>
</feature>
<evidence type="ECO:0000313" key="4">
    <source>
        <dbReference type="Proteomes" id="UP000076798"/>
    </source>
</evidence>
<evidence type="ECO:0000313" key="3">
    <source>
        <dbReference type="EMBL" id="KZT41458.1"/>
    </source>
</evidence>
<feature type="transmembrane region" description="Helical" evidence="2">
    <location>
        <begin position="147"/>
        <end position="166"/>
    </location>
</feature>
<feature type="region of interest" description="Disordered" evidence="1">
    <location>
        <begin position="1"/>
        <end position="90"/>
    </location>
</feature>
<keyword evidence="2" id="KW-0812">Transmembrane</keyword>
<evidence type="ECO:0000256" key="1">
    <source>
        <dbReference type="SAM" id="MobiDB-lite"/>
    </source>
</evidence>
<dbReference type="OrthoDB" id="2553651at2759"/>
<protein>
    <recommendedName>
        <fullName evidence="5">Mitochondrial outer membrane protein OM14 C-terminal domain-containing protein</fullName>
    </recommendedName>
</protein>
<name>A0A166G9U2_9AGAM</name>
<accession>A0A166G9U2</accession>
<dbReference type="STRING" id="1314776.A0A166G9U2"/>
<feature type="compositionally biased region" description="Basic residues" evidence="1">
    <location>
        <begin position="78"/>
        <end position="87"/>
    </location>
</feature>
<keyword evidence="4" id="KW-1185">Reference proteome</keyword>